<sequence>MDRSRSRRERSFPHASITTGDGRRAVEVTLLTQLGVGAGDSLALSAGALQASHPHFNDALDEPSARLSAPDLDAGDPAALYTFSVGGNGHPFHRHAAPRLFTAISGSGGARLRFIAADVRLGSTEEALAGLQQVELPADCLFTVRMAANTWHQFQPLHGNGKHPALFAVSCHPDETAGALDADLHAQVMRGDADLASLTELMPDALLHTLQHATSHSPSVPTHVLGFDPLPPHAWAAAACTQLRHHVGRLRQALLQRLPRSGSAHHGLPPLQVHSTHALADDSLLAAQLTHHHHQDCVQLQVDQRWLPAIGTEQLLVLLLTAFINQPASSISGLMRLRNLLARPLRLRTSPLGCPVSSLLNDTPGQRYAQRFPVLTSAGSADVQQVLLGADDRHLQFRSCVAVRRQHDQIVFSLSTRVRCHNPFGHLYMAVVDPMHRHFIAPKMLTTAVAQVLEDALAARYNTTTAVVPG</sequence>
<keyword evidence="2" id="KW-1185">Reference proteome</keyword>
<dbReference type="RefSeq" id="WP_057628516.1">
    <property type="nucleotide sequence ID" value="NZ_LDJJ01000031.1"/>
</dbReference>
<reference evidence="1 2" key="1">
    <citation type="submission" date="2015-05" db="EMBL/GenBank/DDBJ databases">
        <title>Genome sequencing and analysis of members of genus Stenotrophomonas.</title>
        <authorList>
            <person name="Patil P.P."/>
            <person name="Midha S."/>
            <person name="Patil P.B."/>
        </authorList>
    </citation>
    <scope>NUCLEOTIDE SEQUENCE [LARGE SCALE GENOMIC DNA]</scope>
    <source>
        <strain evidence="1 2">DSM 18941</strain>
    </source>
</reference>
<gene>
    <name evidence="1" type="ORF">ABB27_09840</name>
</gene>
<evidence type="ECO:0008006" key="3">
    <source>
        <dbReference type="Google" id="ProtNLM"/>
    </source>
</evidence>
<dbReference type="Pfam" id="PF11066">
    <property type="entry name" value="DUF2867"/>
    <property type="match status" value="1"/>
</dbReference>
<proteinExistence type="predicted"/>
<name>A0A0R0CQW3_9GAMM</name>
<comment type="caution">
    <text evidence="1">The sequence shown here is derived from an EMBL/GenBank/DDBJ whole genome shotgun (WGS) entry which is preliminary data.</text>
</comment>
<organism evidence="1 2">
    <name type="scientific">Stenotrophomonas terrae</name>
    <dbReference type="NCBI Taxonomy" id="405446"/>
    <lineage>
        <taxon>Bacteria</taxon>
        <taxon>Pseudomonadati</taxon>
        <taxon>Pseudomonadota</taxon>
        <taxon>Gammaproteobacteria</taxon>
        <taxon>Lysobacterales</taxon>
        <taxon>Lysobacteraceae</taxon>
        <taxon>Stenotrophomonas</taxon>
    </lineage>
</organism>
<evidence type="ECO:0000313" key="2">
    <source>
        <dbReference type="Proteomes" id="UP000051863"/>
    </source>
</evidence>
<dbReference type="EMBL" id="LDJJ01000031">
    <property type="protein sequence ID" value="KRG67507.1"/>
    <property type="molecule type" value="Genomic_DNA"/>
</dbReference>
<accession>A0A0R0CQW3</accession>
<evidence type="ECO:0000313" key="1">
    <source>
        <dbReference type="EMBL" id="KRG67507.1"/>
    </source>
</evidence>
<dbReference type="AlphaFoldDB" id="A0A0R0CQW3"/>
<dbReference type="Proteomes" id="UP000051863">
    <property type="component" value="Unassembled WGS sequence"/>
</dbReference>
<dbReference type="PATRIC" id="fig|405446.3.peg.1450"/>
<dbReference type="OrthoDB" id="7058586at2"/>
<protein>
    <recommendedName>
        <fullName evidence="3">DUF2867 domain-containing protein</fullName>
    </recommendedName>
</protein>
<dbReference type="InterPro" id="IPR021295">
    <property type="entry name" value="DUF2867"/>
</dbReference>